<feature type="transmembrane region" description="Helical" evidence="1">
    <location>
        <begin position="69"/>
        <end position="86"/>
    </location>
</feature>
<comment type="caution">
    <text evidence="2">The sequence shown here is derived from an EMBL/GenBank/DDBJ whole genome shotgun (WGS) entry which is preliminary data.</text>
</comment>
<feature type="transmembrane region" description="Helical" evidence="1">
    <location>
        <begin position="92"/>
        <end position="114"/>
    </location>
</feature>
<dbReference type="EMBL" id="BAAATE010000034">
    <property type="protein sequence ID" value="GAA2691616.1"/>
    <property type="molecule type" value="Genomic_DNA"/>
</dbReference>
<name>A0ABP6FHP4_9ACTN</name>
<sequence>MTEVFAPAHLVIGLPLAVGGVSSGWSGLGWGALAAALCGGVPAGVIALGVKSGRFGNRHITTRSERPKLVAVIVALVVAALVLLAVLGAPSVMVACVAIMLATLAVVGPITLVWKISFHTAVAAGSVVMLAAVLPAVPVWVVGGLVVAAIGWSRVTINDHTVGQVVAGSVAGAAATAATLAVLF</sequence>
<organism evidence="2 3">
    <name type="scientific">Nonomuraea recticatena</name>
    <dbReference type="NCBI Taxonomy" id="46178"/>
    <lineage>
        <taxon>Bacteria</taxon>
        <taxon>Bacillati</taxon>
        <taxon>Actinomycetota</taxon>
        <taxon>Actinomycetes</taxon>
        <taxon>Streptosporangiales</taxon>
        <taxon>Streptosporangiaceae</taxon>
        <taxon>Nonomuraea</taxon>
    </lineage>
</organism>
<proteinExistence type="predicted"/>
<reference evidence="3" key="1">
    <citation type="journal article" date="2019" name="Int. J. Syst. Evol. Microbiol.">
        <title>The Global Catalogue of Microorganisms (GCM) 10K type strain sequencing project: providing services to taxonomists for standard genome sequencing and annotation.</title>
        <authorList>
            <consortium name="The Broad Institute Genomics Platform"/>
            <consortium name="The Broad Institute Genome Sequencing Center for Infectious Disease"/>
            <person name="Wu L."/>
            <person name="Ma J."/>
        </authorList>
    </citation>
    <scope>NUCLEOTIDE SEQUENCE [LARGE SCALE GENOMIC DNA]</scope>
    <source>
        <strain evidence="3">JCM 6835</strain>
    </source>
</reference>
<gene>
    <name evidence="2" type="ORF">GCM10010412_081960</name>
</gene>
<feature type="transmembrane region" description="Helical" evidence="1">
    <location>
        <begin position="29"/>
        <end position="48"/>
    </location>
</feature>
<keyword evidence="1" id="KW-0472">Membrane</keyword>
<dbReference type="Proteomes" id="UP001501666">
    <property type="component" value="Unassembled WGS sequence"/>
</dbReference>
<evidence type="ECO:0000313" key="3">
    <source>
        <dbReference type="Proteomes" id="UP001501666"/>
    </source>
</evidence>
<feature type="transmembrane region" description="Helical" evidence="1">
    <location>
        <begin position="162"/>
        <end position="183"/>
    </location>
</feature>
<evidence type="ECO:0008006" key="4">
    <source>
        <dbReference type="Google" id="ProtNLM"/>
    </source>
</evidence>
<keyword evidence="1" id="KW-1133">Transmembrane helix</keyword>
<evidence type="ECO:0000313" key="2">
    <source>
        <dbReference type="EMBL" id="GAA2691616.1"/>
    </source>
</evidence>
<evidence type="ECO:0000256" key="1">
    <source>
        <dbReference type="SAM" id="Phobius"/>
    </source>
</evidence>
<keyword evidence="3" id="KW-1185">Reference proteome</keyword>
<protein>
    <recommendedName>
        <fullName evidence="4">PAP2 superfamily protein</fullName>
    </recommendedName>
</protein>
<feature type="transmembrane region" description="Helical" evidence="1">
    <location>
        <begin position="121"/>
        <end position="150"/>
    </location>
</feature>
<keyword evidence="1" id="KW-0812">Transmembrane</keyword>
<accession>A0ABP6FHP4</accession>